<dbReference type="AlphaFoldDB" id="A0AAV7HWZ3"/>
<comment type="caution">
    <text evidence="1">The sequence shown here is derived from an EMBL/GenBank/DDBJ whole genome shotgun (WGS) entry which is preliminary data.</text>
</comment>
<dbReference type="Proteomes" id="UP000826195">
    <property type="component" value="Unassembled WGS sequence"/>
</dbReference>
<accession>A0AAV7HWZ3</accession>
<evidence type="ECO:0000313" key="1">
    <source>
        <dbReference type="EMBL" id="KAH0539382.1"/>
    </source>
</evidence>
<gene>
    <name evidence="1" type="ORF">KQX54_004443</name>
</gene>
<organism evidence="1 2">
    <name type="scientific">Cotesia glomerata</name>
    <name type="common">Lepidopteran parasitic wasp</name>
    <name type="synonym">Apanteles glomeratus</name>
    <dbReference type="NCBI Taxonomy" id="32391"/>
    <lineage>
        <taxon>Eukaryota</taxon>
        <taxon>Metazoa</taxon>
        <taxon>Ecdysozoa</taxon>
        <taxon>Arthropoda</taxon>
        <taxon>Hexapoda</taxon>
        <taxon>Insecta</taxon>
        <taxon>Pterygota</taxon>
        <taxon>Neoptera</taxon>
        <taxon>Endopterygota</taxon>
        <taxon>Hymenoptera</taxon>
        <taxon>Apocrita</taxon>
        <taxon>Ichneumonoidea</taxon>
        <taxon>Braconidae</taxon>
        <taxon>Microgastrinae</taxon>
        <taxon>Cotesia</taxon>
    </lineage>
</organism>
<proteinExistence type="predicted"/>
<protein>
    <submittedName>
        <fullName evidence="1">Uncharacterized protein</fullName>
    </submittedName>
</protein>
<sequence length="111" mass="12838">MNMIKGQILEIWSEISTQTQDANDHLWVVRIALIKIPPPPYTNPNPNPIHQHMGTRGHAINEDSVLRLTGHPTEFTVVVSSCDLPVFDIRKYTSACFLLLRKIIRWFMVFR</sequence>
<reference evidence="1 2" key="1">
    <citation type="journal article" date="2021" name="J. Hered.">
        <title>A chromosome-level genome assembly of the parasitoid wasp, Cotesia glomerata (Hymenoptera: Braconidae).</title>
        <authorList>
            <person name="Pinto B.J."/>
            <person name="Weis J.J."/>
            <person name="Gamble T."/>
            <person name="Ode P.J."/>
            <person name="Paul R."/>
            <person name="Zaspel J.M."/>
        </authorList>
    </citation>
    <scope>NUCLEOTIDE SEQUENCE [LARGE SCALE GENOMIC DNA]</scope>
    <source>
        <strain evidence="1">CgM1</strain>
    </source>
</reference>
<name>A0AAV7HWZ3_COTGL</name>
<keyword evidence="2" id="KW-1185">Reference proteome</keyword>
<dbReference type="EMBL" id="JAHXZJ010002609">
    <property type="protein sequence ID" value="KAH0539382.1"/>
    <property type="molecule type" value="Genomic_DNA"/>
</dbReference>
<evidence type="ECO:0000313" key="2">
    <source>
        <dbReference type="Proteomes" id="UP000826195"/>
    </source>
</evidence>